<dbReference type="EMBL" id="JBEPSB010000018">
    <property type="protein sequence ID" value="MET4562207.1"/>
    <property type="molecule type" value="Genomic_DNA"/>
</dbReference>
<organism evidence="1 2">
    <name type="scientific">Lysinibacillus parviboronicapiens</name>
    <dbReference type="NCBI Taxonomy" id="436516"/>
    <lineage>
        <taxon>Bacteria</taxon>
        <taxon>Bacillati</taxon>
        <taxon>Bacillota</taxon>
        <taxon>Bacilli</taxon>
        <taxon>Bacillales</taxon>
        <taxon>Bacillaceae</taxon>
        <taxon>Lysinibacillus</taxon>
    </lineage>
</organism>
<dbReference type="InterPro" id="IPR014871">
    <property type="entry name" value="dUTPase/dCTP_pyrophosphatase"/>
</dbReference>
<proteinExistence type="predicted"/>
<dbReference type="Gene3D" id="1.10.4010.10">
    <property type="entry name" value="Type II deoxyuridine triphosphatase"/>
    <property type="match status" value="1"/>
</dbReference>
<protein>
    <submittedName>
        <fullName evidence="1">Dimeric dUTPase (All-alpha-NTP-PPase superfamily)</fullName>
    </submittedName>
</protein>
<dbReference type="SUPFAM" id="SSF101386">
    <property type="entry name" value="all-alpha NTP pyrophosphatases"/>
    <property type="match status" value="1"/>
</dbReference>
<dbReference type="InterPro" id="IPR016947">
    <property type="entry name" value="UCP030140"/>
</dbReference>
<dbReference type="Proteomes" id="UP001549363">
    <property type="component" value="Unassembled WGS sequence"/>
</dbReference>
<dbReference type="Pfam" id="PF08761">
    <property type="entry name" value="dUTPase_2"/>
    <property type="match status" value="2"/>
</dbReference>
<sequence>MNLTKLFETQAKLDEHIMQEHPELRGQNNLDWKLLALQVELAECANEWRGFKKWSKDQEPRTVVYEDCKSCDAEGSISYHGNGSGEWLPCNKCEGSGVTVAGNPLLEEYVDCLHFILSIGLEIGYTNFSEENMNEYFAQLEEHENHDITGHFIVLNWIVGCIYENKIHYEQTLFELINLGEMLGFTWDEVEVAYFEKNKINHARQESGY</sequence>
<comment type="caution">
    <text evidence="1">The sequence shown here is derived from an EMBL/GenBank/DDBJ whole genome shotgun (WGS) entry which is preliminary data.</text>
</comment>
<reference evidence="1 2" key="1">
    <citation type="submission" date="2024-06" db="EMBL/GenBank/DDBJ databases">
        <title>Sorghum-associated microbial communities from plants grown in Nebraska, USA.</title>
        <authorList>
            <person name="Schachtman D."/>
        </authorList>
    </citation>
    <scope>NUCLEOTIDE SEQUENCE [LARGE SCALE GENOMIC DNA]</scope>
    <source>
        <strain evidence="1 2">736</strain>
    </source>
</reference>
<name>A0ABV2PMN8_9BACI</name>
<gene>
    <name evidence="1" type="ORF">ABIA69_003393</name>
</gene>
<dbReference type="CDD" id="cd11527">
    <property type="entry name" value="NTP-PPase_dUTPase"/>
    <property type="match status" value="1"/>
</dbReference>
<keyword evidence="2" id="KW-1185">Reference proteome</keyword>
<accession>A0ABV2PMN8</accession>
<dbReference type="RefSeq" id="WP_354472389.1">
    <property type="nucleotide sequence ID" value="NZ_JBEPSB010000018.1"/>
</dbReference>
<evidence type="ECO:0000313" key="1">
    <source>
        <dbReference type="EMBL" id="MET4562207.1"/>
    </source>
</evidence>
<dbReference type="PIRSF" id="PIRSF030140">
    <property type="entry name" value="UCP030140"/>
    <property type="match status" value="1"/>
</dbReference>
<evidence type="ECO:0000313" key="2">
    <source>
        <dbReference type="Proteomes" id="UP001549363"/>
    </source>
</evidence>